<keyword evidence="2" id="KW-1185">Reference proteome</keyword>
<comment type="caution">
    <text evidence="1">The sequence shown here is derived from an EMBL/GenBank/DDBJ whole genome shotgun (WGS) entry which is preliminary data.</text>
</comment>
<gene>
    <name evidence="1" type="ORF">J2Z77_000465</name>
</gene>
<protein>
    <submittedName>
        <fullName evidence="1">Uncharacterized protein</fullName>
    </submittedName>
</protein>
<organism evidence="1 2">
    <name type="scientific">Streptomyces avidinii</name>
    <dbReference type="NCBI Taxonomy" id="1895"/>
    <lineage>
        <taxon>Bacteria</taxon>
        <taxon>Bacillati</taxon>
        <taxon>Actinomycetota</taxon>
        <taxon>Actinomycetes</taxon>
        <taxon>Kitasatosporales</taxon>
        <taxon>Streptomycetaceae</taxon>
        <taxon>Streptomyces</taxon>
    </lineage>
</organism>
<dbReference type="Proteomes" id="UP001519310">
    <property type="component" value="Unassembled WGS sequence"/>
</dbReference>
<evidence type="ECO:0000313" key="2">
    <source>
        <dbReference type="Proteomes" id="UP001519310"/>
    </source>
</evidence>
<evidence type="ECO:0000313" key="1">
    <source>
        <dbReference type="EMBL" id="MBP2034681.1"/>
    </source>
</evidence>
<dbReference type="RefSeq" id="WP_229920144.1">
    <property type="nucleotide sequence ID" value="NZ_BMVL01000002.1"/>
</dbReference>
<reference evidence="1 2" key="1">
    <citation type="submission" date="2021-03" db="EMBL/GenBank/DDBJ databases">
        <title>Genomic Encyclopedia of Type Strains, Phase IV (KMG-IV): sequencing the most valuable type-strain genomes for metagenomic binning, comparative biology and taxonomic classification.</title>
        <authorList>
            <person name="Goeker M."/>
        </authorList>
    </citation>
    <scope>NUCLEOTIDE SEQUENCE [LARGE SCALE GENOMIC DNA]</scope>
    <source>
        <strain evidence="1 2">DSM 40526</strain>
    </source>
</reference>
<proteinExistence type="predicted"/>
<dbReference type="EMBL" id="JAGGLQ010000001">
    <property type="protein sequence ID" value="MBP2034681.1"/>
    <property type="molecule type" value="Genomic_DNA"/>
</dbReference>
<sequence>MFADQATAIGGRPSLGLLNAVFGKAHALRGDHTTARTLLADDRRMFDRAGPYEQTSDYAVPFAGKHAPTLRLLMTEVEQS</sequence>
<name>A0ABS4KXB5_STRAV</name>
<accession>A0ABS4KXB5</accession>